<dbReference type="GeneID" id="6755384"/>
<dbReference type="EC" id="2.7.1.20" evidence="3 10"/>
<evidence type="ECO:0000256" key="3">
    <source>
        <dbReference type="ARBA" id="ARBA00012119"/>
    </source>
</evidence>
<dbReference type="HOGENOM" id="CLU_045832_0_0_1"/>
<comment type="similarity">
    <text evidence="2 10">Belongs to the carbohydrate kinase PfkB family.</text>
</comment>
<evidence type="ECO:0000256" key="8">
    <source>
        <dbReference type="ARBA" id="ARBA00022840"/>
    </source>
</evidence>
<keyword evidence="10" id="KW-0460">Magnesium</keyword>
<keyword evidence="5 10" id="KW-0660">Purine salvage</keyword>
<dbReference type="FunCoup" id="B3S1W1">
    <property type="interactions" value="1802"/>
</dbReference>
<evidence type="ECO:0000259" key="11">
    <source>
        <dbReference type="Pfam" id="PF00294"/>
    </source>
</evidence>
<dbReference type="AlphaFoldDB" id="B3S1W1"/>
<dbReference type="PROSITE" id="PS00584">
    <property type="entry name" value="PFKB_KINASES_2"/>
    <property type="match status" value="1"/>
</dbReference>
<dbReference type="GO" id="GO:0005829">
    <property type="term" value="C:cytosol"/>
    <property type="evidence" value="ECO:0000318"/>
    <property type="project" value="GO_Central"/>
</dbReference>
<name>B3S1W1_TRIAD</name>
<evidence type="ECO:0000256" key="7">
    <source>
        <dbReference type="ARBA" id="ARBA00022777"/>
    </source>
</evidence>
<comment type="pathway">
    <text evidence="1 10">Purine metabolism; AMP biosynthesis via salvage pathway; AMP from adenosine: step 1/1.</text>
</comment>
<comment type="subunit">
    <text evidence="10">Monomer.</text>
</comment>
<dbReference type="InterPro" id="IPR001805">
    <property type="entry name" value="Adenokinase"/>
</dbReference>
<proteinExistence type="inferred from homology"/>
<comment type="cofactor">
    <cofactor evidence="10">
        <name>Mg(2+)</name>
        <dbReference type="ChEBI" id="CHEBI:18420"/>
    </cofactor>
    <text evidence="10">Binds 3 Mg(2+) ions per subunit.</text>
</comment>
<keyword evidence="7 10" id="KW-0418">Kinase</keyword>
<dbReference type="EMBL" id="DS985247">
    <property type="protein sequence ID" value="EDV23575.1"/>
    <property type="molecule type" value="Genomic_DNA"/>
</dbReference>
<dbReference type="Gene3D" id="3.40.1190.20">
    <property type="match status" value="1"/>
</dbReference>
<comment type="subcellular location">
    <subcellularLocation>
        <location evidence="10">Nucleus</location>
    </subcellularLocation>
</comment>
<protein>
    <recommendedName>
        <fullName evidence="3 10">Adenosine kinase</fullName>
        <shortName evidence="10">AK</shortName>
        <ecNumber evidence="3 10">2.7.1.20</ecNumber>
    </recommendedName>
    <alternativeName>
        <fullName evidence="10">Adenosine 5'-phosphotransferase</fullName>
    </alternativeName>
</protein>
<evidence type="ECO:0000256" key="4">
    <source>
        <dbReference type="ARBA" id="ARBA00022679"/>
    </source>
</evidence>
<organism evidence="12 13">
    <name type="scientific">Trichoplax adhaerens</name>
    <name type="common">Trichoplax reptans</name>
    <dbReference type="NCBI Taxonomy" id="10228"/>
    <lineage>
        <taxon>Eukaryota</taxon>
        <taxon>Metazoa</taxon>
        <taxon>Placozoa</taxon>
        <taxon>Uniplacotomia</taxon>
        <taxon>Trichoplacea</taxon>
        <taxon>Trichoplacidae</taxon>
        <taxon>Trichoplax</taxon>
    </lineage>
</organism>
<dbReference type="GO" id="GO:0004001">
    <property type="term" value="F:adenosine kinase activity"/>
    <property type="evidence" value="ECO:0000318"/>
    <property type="project" value="GO_Central"/>
</dbReference>
<dbReference type="GO" id="GO:0006166">
    <property type="term" value="P:purine ribonucleoside salvage"/>
    <property type="evidence" value="ECO:0007669"/>
    <property type="project" value="UniProtKB-KW"/>
</dbReference>
<evidence type="ECO:0000256" key="5">
    <source>
        <dbReference type="ARBA" id="ARBA00022726"/>
    </source>
</evidence>
<keyword evidence="4 10" id="KW-0808">Transferase</keyword>
<dbReference type="KEGG" id="tad:TRIADDRAFT_50549"/>
<evidence type="ECO:0000256" key="9">
    <source>
        <dbReference type="PIRSR" id="PIRSR601805-1"/>
    </source>
</evidence>
<dbReference type="PANTHER" id="PTHR45769:SF3">
    <property type="entry name" value="ADENOSINE KINASE"/>
    <property type="match status" value="1"/>
</dbReference>
<dbReference type="GO" id="GO:0005634">
    <property type="term" value="C:nucleus"/>
    <property type="evidence" value="ECO:0000318"/>
    <property type="project" value="GO_Central"/>
</dbReference>
<keyword evidence="13" id="KW-1185">Reference proteome</keyword>
<sequence>MANSDIPEGVLFGMGNPLLDISAPVDKSFLQAYNLEANNAILAGEEHLPLFDQMMQKYQCDFIAGGATQNSIRTAQWLLRQPQVTTYIGCIGKDKFADLLINAATNEGLRVNYMQTSEQPTGTCAVLLTDKHRSLVANLGAAEHYKEEHLLKEENWRWVEKAKIYYSSGYFLKVSPSSMMTVAKHSHDNGKIFATNISAPYLITLVKDDMMRIFPYIDILFGNETEFDVFAKEHSFGTSDLKEIGKKIAAMPKVNPKYPRIVIITQSQDPVIVVRDGECMEFPVPPLNQDDIVDSNGAGDAFAGGYLSQLVQGKPITECVRCGIYAARVILQRSGITFPAEHDYQ</sequence>
<dbReference type="Proteomes" id="UP000009022">
    <property type="component" value="Unassembled WGS sequence"/>
</dbReference>
<dbReference type="PhylomeDB" id="B3S1W1"/>
<dbReference type="InterPro" id="IPR029056">
    <property type="entry name" value="Ribokinase-like"/>
</dbReference>
<feature type="active site" description="Proton acceptor" evidence="9">
    <location>
        <position position="300"/>
    </location>
</feature>
<reference evidence="12 13" key="1">
    <citation type="journal article" date="2008" name="Nature">
        <title>The Trichoplax genome and the nature of placozoans.</title>
        <authorList>
            <person name="Srivastava M."/>
            <person name="Begovic E."/>
            <person name="Chapman J."/>
            <person name="Putnam N.H."/>
            <person name="Hellsten U."/>
            <person name="Kawashima T."/>
            <person name="Kuo A."/>
            <person name="Mitros T."/>
            <person name="Salamov A."/>
            <person name="Carpenter M.L."/>
            <person name="Signorovitch A.Y."/>
            <person name="Moreno M.A."/>
            <person name="Kamm K."/>
            <person name="Grimwood J."/>
            <person name="Schmutz J."/>
            <person name="Shapiro H."/>
            <person name="Grigoriev I.V."/>
            <person name="Buss L.W."/>
            <person name="Schierwater B."/>
            <person name="Dellaporta S.L."/>
            <person name="Rokhsar D.S."/>
        </authorList>
    </citation>
    <scope>NUCLEOTIDE SEQUENCE [LARGE SCALE GENOMIC DNA]</scope>
    <source>
        <strain evidence="12 13">Grell-BS-1999</strain>
    </source>
</reference>
<comment type="function">
    <text evidence="10">ATP dependent phosphorylation of adenosine and other related nucleoside analogs to monophosphate derivatives.</text>
</comment>
<dbReference type="InterPro" id="IPR011611">
    <property type="entry name" value="PfkB_dom"/>
</dbReference>
<evidence type="ECO:0000313" key="13">
    <source>
        <dbReference type="Proteomes" id="UP000009022"/>
    </source>
</evidence>
<dbReference type="CDD" id="cd01168">
    <property type="entry name" value="adenosine_kinase"/>
    <property type="match status" value="1"/>
</dbReference>
<dbReference type="eggNOG" id="KOG2854">
    <property type="taxonomic scope" value="Eukaryota"/>
</dbReference>
<dbReference type="InParanoid" id="B3S1W1"/>
<dbReference type="PANTHER" id="PTHR45769">
    <property type="entry name" value="ADENOSINE KINASE"/>
    <property type="match status" value="1"/>
</dbReference>
<keyword evidence="8 10" id="KW-0067">ATP-binding</keyword>
<dbReference type="PRINTS" id="PR00989">
    <property type="entry name" value="ADENOKINASE"/>
</dbReference>
<dbReference type="InterPro" id="IPR002173">
    <property type="entry name" value="Carboh/pur_kinase_PfkB_CS"/>
</dbReference>
<dbReference type="SUPFAM" id="SSF53613">
    <property type="entry name" value="Ribokinase-like"/>
    <property type="match status" value="1"/>
</dbReference>
<dbReference type="GO" id="GO:0006144">
    <property type="term" value="P:purine nucleobase metabolic process"/>
    <property type="evidence" value="ECO:0000318"/>
    <property type="project" value="GO_Central"/>
</dbReference>
<keyword evidence="10" id="KW-0539">Nucleus</keyword>
<keyword evidence="6 10" id="KW-0547">Nucleotide-binding</keyword>
<dbReference type="UniPathway" id="UPA00588">
    <property type="reaction ID" value="UER00659"/>
</dbReference>
<dbReference type="CTD" id="6755384"/>
<dbReference type="GO" id="GO:0005524">
    <property type="term" value="F:ATP binding"/>
    <property type="evidence" value="ECO:0007669"/>
    <property type="project" value="UniProtKB-UniRule"/>
</dbReference>
<evidence type="ECO:0000256" key="2">
    <source>
        <dbReference type="ARBA" id="ARBA00010688"/>
    </source>
</evidence>
<evidence type="ECO:0000256" key="1">
    <source>
        <dbReference type="ARBA" id="ARBA00004801"/>
    </source>
</evidence>
<dbReference type="Gene3D" id="3.30.1110.10">
    <property type="match status" value="1"/>
</dbReference>
<accession>B3S1W1</accession>
<evidence type="ECO:0000256" key="10">
    <source>
        <dbReference type="RuleBase" id="RU368116"/>
    </source>
</evidence>
<comment type="catalytic activity">
    <reaction evidence="10">
        <text>adenosine + ATP = AMP + ADP + H(+)</text>
        <dbReference type="Rhea" id="RHEA:20824"/>
        <dbReference type="ChEBI" id="CHEBI:15378"/>
        <dbReference type="ChEBI" id="CHEBI:16335"/>
        <dbReference type="ChEBI" id="CHEBI:30616"/>
        <dbReference type="ChEBI" id="CHEBI:456215"/>
        <dbReference type="ChEBI" id="CHEBI:456216"/>
        <dbReference type="EC" id="2.7.1.20"/>
    </reaction>
</comment>
<dbReference type="STRING" id="10228.B3S1W1"/>
<dbReference type="Pfam" id="PF00294">
    <property type="entry name" value="PfkB"/>
    <property type="match status" value="1"/>
</dbReference>
<dbReference type="OMA" id="RTMCTYL"/>
<gene>
    <name evidence="12" type="ORF">TRIADDRAFT_50549</name>
</gene>
<dbReference type="RefSeq" id="XP_002114485.1">
    <property type="nucleotide sequence ID" value="XM_002114449.1"/>
</dbReference>
<dbReference type="GO" id="GO:0044209">
    <property type="term" value="P:AMP salvage"/>
    <property type="evidence" value="ECO:0007669"/>
    <property type="project" value="UniProtKB-UniRule"/>
</dbReference>
<feature type="domain" description="Carbohydrate kinase PfkB" evidence="11">
    <location>
        <begin position="47"/>
        <end position="341"/>
    </location>
</feature>
<dbReference type="OrthoDB" id="432447at2759"/>
<evidence type="ECO:0000313" key="12">
    <source>
        <dbReference type="EMBL" id="EDV23575.1"/>
    </source>
</evidence>
<dbReference type="FunFam" id="3.40.1190.20:FF:000006">
    <property type="entry name" value="Adenosine kinase 2"/>
    <property type="match status" value="1"/>
</dbReference>
<evidence type="ECO:0000256" key="6">
    <source>
        <dbReference type="ARBA" id="ARBA00022741"/>
    </source>
</evidence>